<evidence type="ECO:0000256" key="5">
    <source>
        <dbReference type="ARBA" id="ARBA00022759"/>
    </source>
</evidence>
<dbReference type="Gene3D" id="3.10.10.10">
    <property type="entry name" value="HIV Type 1 Reverse Transcriptase, subunit A, domain 1"/>
    <property type="match status" value="1"/>
</dbReference>
<evidence type="ECO:0000256" key="1">
    <source>
        <dbReference type="ARBA" id="ARBA00022670"/>
    </source>
</evidence>
<dbReference type="EMBL" id="CM003378">
    <property type="protein sequence ID" value="KOM49751.1"/>
    <property type="molecule type" value="Genomic_DNA"/>
</dbReference>
<evidence type="ECO:0000256" key="6">
    <source>
        <dbReference type="ARBA" id="ARBA00022801"/>
    </source>
</evidence>
<keyword evidence="4" id="KW-0540">Nuclease</keyword>
<dbReference type="GO" id="GO:0004519">
    <property type="term" value="F:endonuclease activity"/>
    <property type="evidence" value="ECO:0007669"/>
    <property type="project" value="UniProtKB-KW"/>
</dbReference>
<dbReference type="InterPro" id="IPR043128">
    <property type="entry name" value="Rev_trsase/Diguanyl_cyclase"/>
</dbReference>
<evidence type="ECO:0000313" key="10">
    <source>
        <dbReference type="Proteomes" id="UP000053144"/>
    </source>
</evidence>
<gene>
    <name evidence="9" type="ORF">LR48_Vigan08g057800</name>
</gene>
<evidence type="ECO:0000256" key="7">
    <source>
        <dbReference type="ARBA" id="ARBA00022918"/>
    </source>
</evidence>
<dbReference type="SUPFAM" id="SSF56672">
    <property type="entry name" value="DNA/RNA polymerases"/>
    <property type="match status" value="1"/>
</dbReference>
<keyword evidence="3" id="KW-0548">Nucleotidyltransferase</keyword>
<evidence type="ECO:0000259" key="8">
    <source>
        <dbReference type="Pfam" id="PF00078"/>
    </source>
</evidence>
<evidence type="ECO:0000256" key="4">
    <source>
        <dbReference type="ARBA" id="ARBA00022722"/>
    </source>
</evidence>
<organism evidence="9 10">
    <name type="scientific">Phaseolus angularis</name>
    <name type="common">Azuki bean</name>
    <name type="synonym">Vigna angularis</name>
    <dbReference type="NCBI Taxonomy" id="3914"/>
    <lineage>
        <taxon>Eukaryota</taxon>
        <taxon>Viridiplantae</taxon>
        <taxon>Streptophyta</taxon>
        <taxon>Embryophyta</taxon>
        <taxon>Tracheophyta</taxon>
        <taxon>Spermatophyta</taxon>
        <taxon>Magnoliopsida</taxon>
        <taxon>eudicotyledons</taxon>
        <taxon>Gunneridae</taxon>
        <taxon>Pentapetalae</taxon>
        <taxon>rosids</taxon>
        <taxon>fabids</taxon>
        <taxon>Fabales</taxon>
        <taxon>Fabaceae</taxon>
        <taxon>Papilionoideae</taxon>
        <taxon>50 kb inversion clade</taxon>
        <taxon>NPAAA clade</taxon>
        <taxon>indigoferoid/millettioid clade</taxon>
        <taxon>Phaseoleae</taxon>
        <taxon>Vigna</taxon>
    </lineage>
</organism>
<proteinExistence type="predicted"/>
<dbReference type="GO" id="GO:0006508">
    <property type="term" value="P:proteolysis"/>
    <property type="evidence" value="ECO:0007669"/>
    <property type="project" value="UniProtKB-KW"/>
</dbReference>
<dbReference type="Pfam" id="PF00078">
    <property type="entry name" value="RVT_1"/>
    <property type="match status" value="1"/>
</dbReference>
<dbReference type="Proteomes" id="UP000053144">
    <property type="component" value="Chromosome 8"/>
</dbReference>
<evidence type="ECO:0000256" key="3">
    <source>
        <dbReference type="ARBA" id="ARBA00022695"/>
    </source>
</evidence>
<dbReference type="PANTHER" id="PTHR24559">
    <property type="entry name" value="TRANSPOSON TY3-I GAG-POL POLYPROTEIN"/>
    <property type="match status" value="1"/>
</dbReference>
<evidence type="ECO:0000256" key="2">
    <source>
        <dbReference type="ARBA" id="ARBA00022679"/>
    </source>
</evidence>
<dbReference type="CDD" id="cd01647">
    <property type="entry name" value="RT_LTR"/>
    <property type="match status" value="1"/>
</dbReference>
<dbReference type="InterPro" id="IPR043502">
    <property type="entry name" value="DNA/RNA_pol_sf"/>
</dbReference>
<dbReference type="STRING" id="3914.A0A0L9V431"/>
<dbReference type="Gene3D" id="3.30.70.270">
    <property type="match status" value="1"/>
</dbReference>
<dbReference type="Gramene" id="KOM49751">
    <property type="protein sequence ID" value="KOM49751"/>
    <property type="gene ID" value="LR48_Vigan08g057800"/>
</dbReference>
<accession>A0A0L9V431</accession>
<dbReference type="GO" id="GO:0003964">
    <property type="term" value="F:RNA-directed DNA polymerase activity"/>
    <property type="evidence" value="ECO:0007669"/>
    <property type="project" value="UniProtKB-KW"/>
</dbReference>
<keyword evidence="7" id="KW-0695">RNA-directed DNA polymerase</keyword>
<keyword evidence="6" id="KW-0378">Hydrolase</keyword>
<protein>
    <recommendedName>
        <fullName evidence="8">Reverse transcriptase domain-containing protein</fullName>
    </recommendedName>
</protein>
<name>A0A0L9V431_PHAAN</name>
<evidence type="ECO:0000313" key="9">
    <source>
        <dbReference type="EMBL" id="KOM49751.1"/>
    </source>
</evidence>
<sequence length="141" mass="16398">MCVDYRALNAITVKDHFPLPTVDEVLDELGSTCCFSKLGLTSGFHQIRLQPDDVHKTAFRTHDGHYEYRVTPFGLCNAPITFQSTMNEIFQPLLRKSVIVFFYNILVFSTDFEQHLSHLNDIFAILEHHQFFLQPHKCSFF</sequence>
<dbReference type="InterPro" id="IPR000477">
    <property type="entry name" value="RT_dom"/>
</dbReference>
<dbReference type="FunFam" id="3.10.10.10:FF:000007">
    <property type="entry name" value="Retrovirus-related Pol polyprotein from transposon 17.6-like Protein"/>
    <property type="match status" value="1"/>
</dbReference>
<keyword evidence="1" id="KW-0645">Protease</keyword>
<dbReference type="PANTHER" id="PTHR24559:SF441">
    <property type="entry name" value="NUCLEOTIDYLTRANSFERASE, RIBONUCLEASE H"/>
    <property type="match status" value="1"/>
</dbReference>
<dbReference type="InterPro" id="IPR053134">
    <property type="entry name" value="RNA-dir_DNA_polymerase"/>
</dbReference>
<dbReference type="GO" id="GO:0008233">
    <property type="term" value="F:peptidase activity"/>
    <property type="evidence" value="ECO:0007669"/>
    <property type="project" value="UniProtKB-KW"/>
</dbReference>
<keyword evidence="5" id="KW-0255">Endonuclease</keyword>
<dbReference type="OMA" id="CAPSADH"/>
<keyword evidence="2" id="KW-0808">Transferase</keyword>
<dbReference type="AlphaFoldDB" id="A0A0L9V431"/>
<feature type="domain" description="Reverse transcriptase" evidence="8">
    <location>
        <begin position="2"/>
        <end position="141"/>
    </location>
</feature>
<reference evidence="10" key="1">
    <citation type="journal article" date="2015" name="Proc. Natl. Acad. Sci. U.S.A.">
        <title>Genome sequencing of adzuki bean (Vigna angularis) provides insight into high starch and low fat accumulation and domestication.</title>
        <authorList>
            <person name="Yang K."/>
            <person name="Tian Z."/>
            <person name="Chen C."/>
            <person name="Luo L."/>
            <person name="Zhao B."/>
            <person name="Wang Z."/>
            <person name="Yu L."/>
            <person name="Li Y."/>
            <person name="Sun Y."/>
            <person name="Li W."/>
            <person name="Chen Y."/>
            <person name="Li Y."/>
            <person name="Zhang Y."/>
            <person name="Ai D."/>
            <person name="Zhao J."/>
            <person name="Shang C."/>
            <person name="Ma Y."/>
            <person name="Wu B."/>
            <person name="Wang M."/>
            <person name="Gao L."/>
            <person name="Sun D."/>
            <person name="Zhang P."/>
            <person name="Guo F."/>
            <person name="Wang W."/>
            <person name="Li Y."/>
            <person name="Wang J."/>
            <person name="Varshney R.K."/>
            <person name="Wang J."/>
            <person name="Ling H.Q."/>
            <person name="Wan P."/>
        </authorList>
    </citation>
    <scope>NUCLEOTIDE SEQUENCE</scope>
    <source>
        <strain evidence="10">cv. Jingnong 6</strain>
    </source>
</reference>